<feature type="compositionally biased region" description="Polar residues" evidence="1">
    <location>
        <begin position="353"/>
        <end position="365"/>
    </location>
</feature>
<organism evidence="2 3">
    <name type="scientific">Batillaria attramentaria</name>
    <dbReference type="NCBI Taxonomy" id="370345"/>
    <lineage>
        <taxon>Eukaryota</taxon>
        <taxon>Metazoa</taxon>
        <taxon>Spiralia</taxon>
        <taxon>Lophotrochozoa</taxon>
        <taxon>Mollusca</taxon>
        <taxon>Gastropoda</taxon>
        <taxon>Caenogastropoda</taxon>
        <taxon>Sorbeoconcha</taxon>
        <taxon>Cerithioidea</taxon>
        <taxon>Batillariidae</taxon>
        <taxon>Batillaria</taxon>
    </lineage>
</organism>
<feature type="compositionally biased region" description="Polar residues" evidence="1">
    <location>
        <begin position="1329"/>
        <end position="1340"/>
    </location>
</feature>
<dbReference type="Proteomes" id="UP001519460">
    <property type="component" value="Unassembled WGS sequence"/>
</dbReference>
<evidence type="ECO:0000256" key="1">
    <source>
        <dbReference type="SAM" id="MobiDB-lite"/>
    </source>
</evidence>
<feature type="compositionally biased region" description="Basic and acidic residues" evidence="1">
    <location>
        <begin position="1341"/>
        <end position="1369"/>
    </location>
</feature>
<feature type="compositionally biased region" description="Basic and acidic residues" evidence="1">
    <location>
        <begin position="710"/>
        <end position="720"/>
    </location>
</feature>
<proteinExistence type="predicted"/>
<feature type="compositionally biased region" description="Basic and acidic residues" evidence="1">
    <location>
        <begin position="500"/>
        <end position="540"/>
    </location>
</feature>
<feature type="compositionally biased region" description="Basic and acidic residues" evidence="1">
    <location>
        <begin position="153"/>
        <end position="177"/>
    </location>
</feature>
<feature type="compositionally biased region" description="Polar residues" evidence="1">
    <location>
        <begin position="204"/>
        <end position="220"/>
    </location>
</feature>
<feature type="compositionally biased region" description="Basic and acidic residues" evidence="1">
    <location>
        <begin position="982"/>
        <end position="1018"/>
    </location>
</feature>
<feature type="region of interest" description="Disordered" evidence="1">
    <location>
        <begin position="23"/>
        <end position="76"/>
    </location>
</feature>
<feature type="compositionally biased region" description="Basic and acidic residues" evidence="1">
    <location>
        <begin position="1942"/>
        <end position="1965"/>
    </location>
</feature>
<reference evidence="2 3" key="1">
    <citation type="journal article" date="2023" name="Sci. Data">
        <title>Genome assembly of the Korean intertidal mud-creeper Batillaria attramentaria.</title>
        <authorList>
            <person name="Patra A.K."/>
            <person name="Ho P.T."/>
            <person name="Jun S."/>
            <person name="Lee S.J."/>
            <person name="Kim Y."/>
            <person name="Won Y.J."/>
        </authorList>
    </citation>
    <scope>NUCLEOTIDE SEQUENCE [LARGE SCALE GENOMIC DNA]</scope>
    <source>
        <strain evidence="2">Wonlab-2016</strain>
    </source>
</reference>
<feature type="compositionally biased region" description="Basic and acidic residues" evidence="1">
    <location>
        <begin position="1069"/>
        <end position="1084"/>
    </location>
</feature>
<feature type="compositionally biased region" description="Basic and acidic residues" evidence="1">
    <location>
        <begin position="1139"/>
        <end position="1156"/>
    </location>
</feature>
<feature type="compositionally biased region" description="Basic and acidic residues" evidence="1">
    <location>
        <begin position="688"/>
        <end position="701"/>
    </location>
</feature>
<dbReference type="EMBL" id="JACVVK020000023">
    <property type="protein sequence ID" value="KAK7502929.1"/>
    <property type="molecule type" value="Genomic_DNA"/>
</dbReference>
<feature type="compositionally biased region" description="Basic and acidic residues" evidence="1">
    <location>
        <begin position="1452"/>
        <end position="1461"/>
    </location>
</feature>
<feature type="compositionally biased region" description="Polar residues" evidence="1">
    <location>
        <begin position="1462"/>
        <end position="1474"/>
    </location>
</feature>
<feature type="compositionally biased region" description="Basic and acidic residues" evidence="1">
    <location>
        <begin position="1539"/>
        <end position="1561"/>
    </location>
</feature>
<feature type="compositionally biased region" description="Basic and acidic residues" evidence="1">
    <location>
        <begin position="1667"/>
        <end position="1676"/>
    </location>
</feature>
<feature type="compositionally biased region" description="Basic residues" evidence="1">
    <location>
        <begin position="1791"/>
        <end position="1802"/>
    </location>
</feature>
<feature type="compositionally biased region" description="Polar residues" evidence="1">
    <location>
        <begin position="825"/>
        <end position="835"/>
    </location>
</feature>
<name>A0ABD0LV81_9CAEN</name>
<feature type="compositionally biased region" description="Basic and acidic residues" evidence="1">
    <location>
        <begin position="791"/>
        <end position="824"/>
    </location>
</feature>
<feature type="compositionally biased region" description="Polar residues" evidence="1">
    <location>
        <begin position="1677"/>
        <end position="1706"/>
    </location>
</feature>
<feature type="compositionally biased region" description="Basic and acidic residues" evidence="1">
    <location>
        <begin position="1500"/>
        <end position="1512"/>
    </location>
</feature>
<sequence>QSRVDVDCKVGSFANVSHVRVKVNDRRNFAEEEEQTTQREKEPEQKPQPKSDPPPPAKQHEEDTACTSHSLSIGADDTGRYRSFQARVGREEVFGSLNDRLVSCVKPKTKDTKILRRNLAALIRPVGKHDLNSPSVNGGQTRTTQARARQTKRREGEGTATYNKDDGGGTYSRRDSQASEFSVYQIREPRDGEGDRPQAPTPQWAKSSRPPSTAVTPQSELHSETEDETEAGDTYASEQALREAVGYRRPKSGGTVRERDKKASQAPFSDAMQRELTLVVEADRESMTSRAAKVTTDAQKPDSVTPPASGRHKSATSEQTVRAATDKPSPDVPQETEATGSPFDVATERPSLDEQSSDPANQSTRRASEQVPPVETAASRKFSQDVIKNGTPASRQNGSQSSSPGKANDTNSSVTESQEIQREENSGSDTRDVVKQGDTSPNKTENEAIEVSNDTGQTETQTNCDKENMAEETVDKAKQEMKTDAPESDQKGSSEAQATPKHEADEGRVSTDHAGRDSELRRYAEQESESEVKTKLRAEDFVVFAVSVQEEGETTPSADPSRQERAADTMGEDHTSSLPQNERTAVTQGEDHTSSTSQKESTADTPGEDYISSAPQKESMADTSGEDHTSSTPKKESTAGTPGEDHASGTQQKESTTGTTGEDHTPRTPQKESTANTSGAEYTSSTPEKAHTADIPGEEHTPSAPQQVDIAEKKQREEHTSSTSQQERPGGTLQQEHDNNSDGIRIIRHGPGPVQPSHGTHPTARQETERTLMSFPGQQSENQTPAAVDAGRQKQDVDVNEAQTKDTQTKRPDTTSRPKMERKSSTTSMRSQVGSKSRAESRQQTDTKTAVTAEKKGERKQQRRRSDDMATPSIETSETRRGSRASVSDTDKKPSSRKTPNGQTTTQTPTSRADVPATPSVPTQPRDHAKGEALETTAHGGSTEAQEKQADASVKTEKSNRRERAKGEGTADVTVNPQQEKSSVKVDRADNSGPERRNPESRAEQAPDSPETRRKTNLAEEGETVNASTPDGQNIAQNGTSAVLGERTQSKQSSAEGTDESRQPQQAPEGDRSPKKTPDSDDVKTANSYDAKTADQDDVNSTVRTNKSHAHVSDSEVTRPDTRESMMQTDDVTEMSAKGSRDDAKIPHQTTEDRESTAGIIDNRSASTAEKRGHRQQEEQAEVARARSKSRTSHDEGIEAVDGDARAETKTYSSRADNEREITDGLVGDDAEADTPHRGEGRETTDTLRRSETGTSTAEGTREITGTPSRANTRARTRADDTGEAAETPALAKNEARTSQPNDAGEAAGTPSGAGATVRASRADETRETTASPTGAQTRAESTECEHGETTDIPARGDTRASRADDTRQTSRAGTRARTTDSNNRTAEEGRDTRARTSHSVGAEDDAETRTRNSTYGDAGEHDSRNTQARAKSERPASETEIGFTVETSPTRQDRESRTRTVSDTQASPTSPGQNDWPGNWTQEETGGDQTPTSATSPEIDDRPYFRTHDERGGDDEELTPRATAQSQYSHRPVLSPLREADTPTERDGDLDGRSQRDSRSGRGTRSPKMLFREPSNIKVSEEGETMEIKDSEETENEGGRGIELLALDDEDFFDPDRGQTLQHPHRRTHNADRSQPQAWSEVSEDDELGNLVFLGEIPPDVLDDDSLLRPNDDTPSKSFESSPYKSFESTPHKSATSSPQKSTENTPRKPSRAGSRQADRAGDGGQKGPQAGPRKSRRGPRRRDPSTYADTAPGSRRRSTSSNSTVTFDTRVTRMGFVRSRTTLSPTEPHHRHRPLHRSRPISRSATDIRPSMREDSTLTSTTFRQRPRTTANARSRCSEFSDGRSKQREFFKEELRRLEGGLKRESSKIVPPSRRKYTPFIFNTLEPYYNTHTTRFLIELPEEQFHAYSSRSTAIGLCDPWVDLRMDQELLPSISSRPTTRHDTTGRRKELKDKYSSQAKQKIDADYKRTQQDFYRMDLDRMDKVAPTSRRHLTSTYMAYLQNTPGSRRAVSECVQRLEGKAN</sequence>
<feature type="compositionally biased region" description="Basic and acidic residues" evidence="1">
    <location>
        <begin position="853"/>
        <end position="868"/>
    </location>
</feature>
<feature type="compositionally biased region" description="Basic and acidic residues" evidence="1">
    <location>
        <begin position="464"/>
        <end position="492"/>
    </location>
</feature>
<feature type="region of interest" description="Disordered" evidence="1">
    <location>
        <begin position="1935"/>
        <end position="1965"/>
    </location>
</feature>
<feature type="compositionally biased region" description="Polar residues" evidence="1">
    <location>
        <begin position="671"/>
        <end position="687"/>
    </location>
</feature>
<gene>
    <name evidence="2" type="ORF">BaRGS_00005878</name>
</gene>
<evidence type="ECO:0000313" key="2">
    <source>
        <dbReference type="EMBL" id="KAK7502929.1"/>
    </source>
</evidence>
<feature type="compositionally biased region" description="Polar residues" evidence="1">
    <location>
        <begin position="1480"/>
        <end position="1497"/>
    </location>
</feature>
<feature type="compositionally biased region" description="Basic and acidic residues" evidence="1">
    <location>
        <begin position="1111"/>
        <end position="1124"/>
    </location>
</feature>
<feature type="compositionally biased region" description="Polar residues" evidence="1">
    <location>
        <begin position="594"/>
        <end position="604"/>
    </location>
</feature>
<feature type="compositionally biased region" description="Polar residues" evidence="1">
    <location>
        <begin position="776"/>
        <end position="785"/>
    </location>
</feature>
<feature type="compositionally biased region" description="Polar residues" evidence="1">
    <location>
        <begin position="1025"/>
        <end position="1041"/>
    </location>
</feature>
<feature type="compositionally biased region" description="Basic and acidic residues" evidence="1">
    <location>
        <begin position="187"/>
        <end position="196"/>
    </location>
</feature>
<feature type="compositionally biased region" description="Basic and acidic residues" evidence="1">
    <location>
        <begin position="661"/>
        <end position="670"/>
    </location>
</feature>
<feature type="compositionally biased region" description="Basic and acidic residues" evidence="1">
    <location>
        <begin position="945"/>
        <end position="969"/>
    </location>
</feature>
<feature type="compositionally biased region" description="Basic and acidic residues" evidence="1">
    <location>
        <begin position="1234"/>
        <end position="1252"/>
    </location>
</feature>
<feature type="compositionally biased region" description="Basic and acidic residues" evidence="1">
    <location>
        <begin position="1192"/>
        <end position="1209"/>
    </location>
</feature>
<accession>A0ABD0LV81</accession>
<feature type="compositionally biased region" description="Basic and acidic residues" evidence="1">
    <location>
        <begin position="1386"/>
        <end position="1395"/>
    </location>
</feature>
<feature type="non-terminal residue" evidence="2">
    <location>
        <position position="1"/>
    </location>
</feature>
<protein>
    <submittedName>
        <fullName evidence="2">Uncharacterized protein</fullName>
    </submittedName>
</protein>
<feature type="compositionally biased region" description="Polar residues" evidence="1">
    <location>
        <begin position="648"/>
        <end position="660"/>
    </location>
</feature>
<keyword evidence="3" id="KW-1185">Reference proteome</keyword>
<feature type="compositionally biased region" description="Basic and acidic residues" evidence="1">
    <location>
        <begin position="1169"/>
        <end position="1185"/>
    </location>
</feature>
<feature type="compositionally biased region" description="Basic and acidic residues" evidence="1">
    <location>
        <begin position="625"/>
        <end position="647"/>
    </location>
</feature>
<comment type="caution">
    <text evidence="2">The sequence shown here is derived from an EMBL/GenBank/DDBJ whole genome shotgun (WGS) entry which is preliminary data.</text>
</comment>
<feature type="compositionally biased region" description="Basic and acidic residues" evidence="1">
    <location>
        <begin position="23"/>
        <end position="49"/>
    </location>
</feature>
<feature type="compositionally biased region" description="Polar residues" evidence="1">
    <location>
        <begin position="1819"/>
        <end position="1837"/>
    </location>
</feature>
<feature type="compositionally biased region" description="Low complexity" evidence="1">
    <location>
        <begin position="899"/>
        <end position="910"/>
    </location>
</feature>
<feature type="compositionally biased region" description="Polar residues" evidence="1">
    <location>
        <begin position="1253"/>
        <end position="1269"/>
    </location>
</feature>
<feature type="compositionally biased region" description="Basic and acidic residues" evidence="1">
    <location>
        <begin position="1419"/>
        <end position="1438"/>
    </location>
</feature>
<feature type="compositionally biased region" description="Basic and acidic residues" evidence="1">
    <location>
        <begin position="419"/>
        <end position="435"/>
    </location>
</feature>
<feature type="region of interest" description="Disordered" evidence="1">
    <location>
        <begin position="126"/>
        <end position="1843"/>
    </location>
</feature>
<feature type="compositionally biased region" description="Basic and acidic residues" evidence="1">
    <location>
        <begin position="561"/>
        <end position="575"/>
    </location>
</feature>
<feature type="compositionally biased region" description="Polar residues" evidence="1">
    <location>
        <begin position="452"/>
        <end position="463"/>
    </location>
</feature>
<feature type="compositionally biased region" description="Polar residues" evidence="1">
    <location>
        <begin position="576"/>
        <end position="587"/>
    </location>
</feature>
<feature type="compositionally biased region" description="Polar residues" evidence="1">
    <location>
        <begin position="391"/>
        <end position="418"/>
    </location>
</feature>
<evidence type="ECO:0000313" key="3">
    <source>
        <dbReference type="Proteomes" id="UP001519460"/>
    </source>
</evidence>